<evidence type="ECO:0000313" key="1">
    <source>
        <dbReference type="EMBL" id="EDW37983.1"/>
    </source>
</evidence>
<reference evidence="1 2" key="1">
    <citation type="journal article" date="2007" name="Nature">
        <title>Evolution of genes and genomes on the Drosophila phylogeny.</title>
        <authorList>
            <consortium name="Drosophila 12 Genomes Consortium"/>
            <person name="Clark A.G."/>
            <person name="Eisen M.B."/>
            <person name="Smith D.R."/>
            <person name="Bergman C.M."/>
            <person name="Oliver B."/>
            <person name="Markow T.A."/>
            <person name="Kaufman T.C."/>
            <person name="Kellis M."/>
            <person name="Gelbart W."/>
            <person name="Iyer V.N."/>
            <person name="Pollard D.A."/>
            <person name="Sackton T.B."/>
            <person name="Larracuente A.M."/>
            <person name="Singh N.D."/>
            <person name="Abad J.P."/>
            <person name="Abt D.N."/>
            <person name="Adryan B."/>
            <person name="Aguade M."/>
            <person name="Akashi H."/>
            <person name="Anderson W.W."/>
            <person name="Aquadro C.F."/>
            <person name="Ardell D.H."/>
            <person name="Arguello R."/>
            <person name="Artieri C.G."/>
            <person name="Barbash D.A."/>
            <person name="Barker D."/>
            <person name="Barsanti P."/>
            <person name="Batterham P."/>
            <person name="Batzoglou S."/>
            <person name="Begun D."/>
            <person name="Bhutkar A."/>
            <person name="Blanco E."/>
            <person name="Bosak S.A."/>
            <person name="Bradley R.K."/>
            <person name="Brand A.D."/>
            <person name="Brent M.R."/>
            <person name="Brooks A.N."/>
            <person name="Brown R.H."/>
            <person name="Butlin R.K."/>
            <person name="Caggese C."/>
            <person name="Calvi B.R."/>
            <person name="Bernardo de Carvalho A."/>
            <person name="Caspi A."/>
            <person name="Castrezana S."/>
            <person name="Celniker S.E."/>
            <person name="Chang J.L."/>
            <person name="Chapple C."/>
            <person name="Chatterji S."/>
            <person name="Chinwalla A."/>
            <person name="Civetta A."/>
            <person name="Clifton S.W."/>
            <person name="Comeron J.M."/>
            <person name="Costello J.C."/>
            <person name="Coyne J.A."/>
            <person name="Daub J."/>
            <person name="David R.G."/>
            <person name="Delcher A.L."/>
            <person name="Delehaunty K."/>
            <person name="Do C.B."/>
            <person name="Ebling H."/>
            <person name="Edwards K."/>
            <person name="Eickbush T."/>
            <person name="Evans J.D."/>
            <person name="Filipski A."/>
            <person name="Findeiss S."/>
            <person name="Freyhult E."/>
            <person name="Fulton L."/>
            <person name="Fulton R."/>
            <person name="Garcia A.C."/>
            <person name="Gardiner A."/>
            <person name="Garfield D.A."/>
            <person name="Garvin B.E."/>
            <person name="Gibson G."/>
            <person name="Gilbert D."/>
            <person name="Gnerre S."/>
            <person name="Godfrey J."/>
            <person name="Good R."/>
            <person name="Gotea V."/>
            <person name="Gravely B."/>
            <person name="Greenberg A.J."/>
            <person name="Griffiths-Jones S."/>
            <person name="Gross S."/>
            <person name="Guigo R."/>
            <person name="Gustafson E.A."/>
            <person name="Haerty W."/>
            <person name="Hahn M.W."/>
            <person name="Halligan D.L."/>
            <person name="Halpern A.L."/>
            <person name="Halter G.M."/>
            <person name="Han M.V."/>
            <person name="Heger A."/>
            <person name="Hillier L."/>
            <person name="Hinrichs A.S."/>
            <person name="Holmes I."/>
            <person name="Hoskins R.A."/>
            <person name="Hubisz M.J."/>
            <person name="Hultmark D."/>
            <person name="Huntley M.A."/>
            <person name="Jaffe D.B."/>
            <person name="Jagadeeshan S."/>
            <person name="Jeck W.R."/>
            <person name="Johnson J."/>
            <person name="Jones C.D."/>
            <person name="Jordan W.C."/>
            <person name="Karpen G.H."/>
            <person name="Kataoka E."/>
            <person name="Keightley P.D."/>
            <person name="Kheradpour P."/>
            <person name="Kirkness E.F."/>
            <person name="Koerich L.B."/>
            <person name="Kristiansen K."/>
            <person name="Kudrna D."/>
            <person name="Kulathinal R.J."/>
            <person name="Kumar S."/>
            <person name="Kwok R."/>
            <person name="Lander E."/>
            <person name="Langley C.H."/>
            <person name="Lapoint R."/>
            <person name="Lazzaro B.P."/>
            <person name="Lee S.J."/>
            <person name="Levesque L."/>
            <person name="Li R."/>
            <person name="Lin C.F."/>
            <person name="Lin M.F."/>
            <person name="Lindblad-Toh K."/>
            <person name="Llopart A."/>
            <person name="Long M."/>
            <person name="Low L."/>
            <person name="Lozovsky E."/>
            <person name="Lu J."/>
            <person name="Luo M."/>
            <person name="Machado C.A."/>
            <person name="Makalowski W."/>
            <person name="Marzo M."/>
            <person name="Matsuda M."/>
            <person name="Matzkin L."/>
            <person name="McAllister B."/>
            <person name="McBride C.S."/>
            <person name="McKernan B."/>
            <person name="McKernan K."/>
            <person name="Mendez-Lago M."/>
            <person name="Minx P."/>
            <person name="Mollenhauer M.U."/>
            <person name="Montooth K."/>
            <person name="Mount S.M."/>
            <person name="Mu X."/>
            <person name="Myers E."/>
            <person name="Negre B."/>
            <person name="Newfeld S."/>
            <person name="Nielsen R."/>
            <person name="Noor M.A."/>
            <person name="O'Grady P."/>
            <person name="Pachter L."/>
            <person name="Papaceit M."/>
            <person name="Parisi M.J."/>
            <person name="Parisi M."/>
            <person name="Parts L."/>
            <person name="Pedersen J.S."/>
            <person name="Pesole G."/>
            <person name="Phillippy A.M."/>
            <person name="Ponting C.P."/>
            <person name="Pop M."/>
            <person name="Porcelli D."/>
            <person name="Powell J.R."/>
            <person name="Prohaska S."/>
            <person name="Pruitt K."/>
            <person name="Puig M."/>
            <person name="Quesneville H."/>
            <person name="Ram K.R."/>
            <person name="Rand D."/>
            <person name="Rasmussen M.D."/>
            <person name="Reed L.K."/>
            <person name="Reenan R."/>
            <person name="Reily A."/>
            <person name="Remington K.A."/>
            <person name="Rieger T.T."/>
            <person name="Ritchie M.G."/>
            <person name="Robin C."/>
            <person name="Rogers Y.H."/>
            <person name="Rohde C."/>
            <person name="Rozas J."/>
            <person name="Rubenfield M.J."/>
            <person name="Ruiz A."/>
            <person name="Russo S."/>
            <person name="Salzberg S.L."/>
            <person name="Sanchez-Gracia A."/>
            <person name="Saranga D.J."/>
            <person name="Sato H."/>
            <person name="Schaeffer S.W."/>
            <person name="Schatz M.C."/>
            <person name="Schlenke T."/>
            <person name="Schwartz R."/>
            <person name="Segarra C."/>
            <person name="Singh R.S."/>
            <person name="Sirot L."/>
            <person name="Sirota M."/>
            <person name="Sisneros N.B."/>
            <person name="Smith C.D."/>
            <person name="Smith T.F."/>
            <person name="Spieth J."/>
            <person name="Stage D.E."/>
            <person name="Stark A."/>
            <person name="Stephan W."/>
            <person name="Strausberg R.L."/>
            <person name="Strempel S."/>
            <person name="Sturgill D."/>
            <person name="Sutton G."/>
            <person name="Sutton G.G."/>
            <person name="Tao W."/>
            <person name="Teichmann S."/>
            <person name="Tobari Y.N."/>
            <person name="Tomimura Y."/>
            <person name="Tsolas J.M."/>
            <person name="Valente V.L."/>
            <person name="Venter E."/>
            <person name="Venter J.C."/>
            <person name="Vicario S."/>
            <person name="Vieira F.G."/>
            <person name="Vilella A.J."/>
            <person name="Villasante A."/>
            <person name="Walenz B."/>
            <person name="Wang J."/>
            <person name="Wasserman M."/>
            <person name="Watts T."/>
            <person name="Wilson D."/>
            <person name="Wilson R.K."/>
            <person name="Wing R.A."/>
            <person name="Wolfner M.F."/>
            <person name="Wong A."/>
            <person name="Wong G.K."/>
            <person name="Wu C.I."/>
            <person name="Wu G."/>
            <person name="Yamamoto D."/>
            <person name="Yang H.P."/>
            <person name="Yang S.P."/>
            <person name="Yorke J.A."/>
            <person name="Yoshida K."/>
            <person name="Zdobnov E."/>
            <person name="Zhang P."/>
            <person name="Zhang Y."/>
            <person name="Zimin A.V."/>
            <person name="Baldwin J."/>
            <person name="Abdouelleil A."/>
            <person name="Abdulkadir J."/>
            <person name="Abebe A."/>
            <person name="Abera B."/>
            <person name="Abreu J."/>
            <person name="Acer S.C."/>
            <person name="Aftuck L."/>
            <person name="Alexander A."/>
            <person name="An P."/>
            <person name="Anderson E."/>
            <person name="Anderson S."/>
            <person name="Arachi H."/>
            <person name="Azer M."/>
            <person name="Bachantsang P."/>
            <person name="Barry A."/>
            <person name="Bayul T."/>
            <person name="Berlin A."/>
            <person name="Bessette D."/>
            <person name="Bloom T."/>
            <person name="Blye J."/>
            <person name="Boguslavskiy L."/>
            <person name="Bonnet C."/>
            <person name="Boukhgalter B."/>
            <person name="Bourzgui I."/>
            <person name="Brown A."/>
            <person name="Cahill P."/>
            <person name="Channer S."/>
            <person name="Cheshatsang Y."/>
            <person name="Chuda L."/>
            <person name="Citroen M."/>
            <person name="Collymore A."/>
            <person name="Cooke P."/>
            <person name="Costello M."/>
            <person name="D'Aco K."/>
            <person name="Daza R."/>
            <person name="De Haan G."/>
            <person name="DeGray S."/>
            <person name="DeMaso C."/>
            <person name="Dhargay N."/>
            <person name="Dooley K."/>
            <person name="Dooley E."/>
            <person name="Doricent M."/>
            <person name="Dorje P."/>
            <person name="Dorjee K."/>
            <person name="Dupes A."/>
            <person name="Elong R."/>
            <person name="Falk J."/>
            <person name="Farina A."/>
            <person name="Faro S."/>
            <person name="Ferguson D."/>
            <person name="Fisher S."/>
            <person name="Foley C.D."/>
            <person name="Franke A."/>
            <person name="Friedrich D."/>
            <person name="Gadbois L."/>
            <person name="Gearin G."/>
            <person name="Gearin C.R."/>
            <person name="Giannoukos G."/>
            <person name="Goode T."/>
            <person name="Graham J."/>
            <person name="Grandbois E."/>
            <person name="Grewal S."/>
            <person name="Gyaltsen K."/>
            <person name="Hafez N."/>
            <person name="Hagos B."/>
            <person name="Hall J."/>
            <person name="Henson C."/>
            <person name="Hollinger A."/>
            <person name="Honan T."/>
            <person name="Huard M.D."/>
            <person name="Hughes L."/>
            <person name="Hurhula B."/>
            <person name="Husby M.E."/>
            <person name="Kamat A."/>
            <person name="Kanga B."/>
            <person name="Kashin S."/>
            <person name="Khazanovich D."/>
            <person name="Kisner P."/>
            <person name="Lance K."/>
            <person name="Lara M."/>
            <person name="Lee W."/>
            <person name="Lennon N."/>
            <person name="Letendre F."/>
            <person name="LeVine R."/>
            <person name="Lipovsky A."/>
            <person name="Liu X."/>
            <person name="Liu J."/>
            <person name="Liu S."/>
            <person name="Lokyitsang T."/>
            <person name="Lokyitsang Y."/>
            <person name="Lubonja R."/>
            <person name="Lui A."/>
            <person name="MacDonald P."/>
            <person name="Magnisalis V."/>
            <person name="Maru K."/>
            <person name="Matthews C."/>
            <person name="McCusker W."/>
            <person name="McDonough S."/>
            <person name="Mehta T."/>
            <person name="Meldrim J."/>
            <person name="Meneus L."/>
            <person name="Mihai O."/>
            <person name="Mihalev A."/>
            <person name="Mihova T."/>
            <person name="Mittelman R."/>
            <person name="Mlenga V."/>
            <person name="Montmayeur A."/>
            <person name="Mulrain L."/>
            <person name="Navidi A."/>
            <person name="Naylor J."/>
            <person name="Negash T."/>
            <person name="Nguyen T."/>
            <person name="Nguyen N."/>
            <person name="Nicol R."/>
            <person name="Norbu C."/>
            <person name="Norbu N."/>
            <person name="Novod N."/>
            <person name="O'Neill B."/>
            <person name="Osman S."/>
            <person name="Markiewicz E."/>
            <person name="Oyono O.L."/>
            <person name="Patti C."/>
            <person name="Phunkhang P."/>
            <person name="Pierre F."/>
            <person name="Priest M."/>
            <person name="Raghuraman S."/>
            <person name="Rege F."/>
            <person name="Reyes R."/>
            <person name="Rise C."/>
            <person name="Rogov P."/>
            <person name="Ross K."/>
            <person name="Ryan E."/>
            <person name="Settipalli S."/>
            <person name="Shea T."/>
            <person name="Sherpa N."/>
            <person name="Shi L."/>
            <person name="Shih D."/>
            <person name="Sparrow T."/>
            <person name="Spaulding J."/>
            <person name="Stalker J."/>
            <person name="Stange-Thomann N."/>
            <person name="Stavropoulos S."/>
            <person name="Stone C."/>
            <person name="Strader C."/>
            <person name="Tesfaye S."/>
            <person name="Thomson T."/>
            <person name="Thoulutsang Y."/>
            <person name="Thoulutsang D."/>
            <person name="Topham K."/>
            <person name="Topping I."/>
            <person name="Tsamla T."/>
            <person name="Vassiliev H."/>
            <person name="Vo A."/>
            <person name="Wangchuk T."/>
            <person name="Wangdi T."/>
            <person name="Weiand M."/>
            <person name="Wilkinson J."/>
            <person name="Wilson A."/>
            <person name="Yadav S."/>
            <person name="Young G."/>
            <person name="Yu Q."/>
            <person name="Zembek L."/>
            <person name="Zhong D."/>
            <person name="Zimmer A."/>
            <person name="Zwirko Z."/>
            <person name="Jaffe D.B."/>
            <person name="Alvarez P."/>
            <person name="Brockman W."/>
            <person name="Butler J."/>
            <person name="Chin C."/>
            <person name="Gnerre S."/>
            <person name="Grabherr M."/>
            <person name="Kleber M."/>
            <person name="Mauceli E."/>
            <person name="MacCallum I."/>
        </authorList>
    </citation>
    <scope>NUCLEOTIDE SEQUENCE [LARGE SCALE GENOMIC DNA]</scope>
    <source>
        <strain evidence="2">MSH-3 / Tucson 14011-0111.49</strain>
    </source>
</reference>
<gene>
    <name evidence="1" type="primary">Dper\GL12359</name>
    <name evidence="1" type="ORF">Dper_GL12359</name>
</gene>
<dbReference type="AlphaFoldDB" id="B4GMA9"/>
<name>B4GMA9_DROPE</name>
<dbReference type="HOGENOM" id="CLU_2348888_0_0_1"/>
<proteinExistence type="predicted"/>
<sequence length="97" mass="10337">MDCPDVERSLGEIFSGYSSQKFSTIWHGVFGLYIPDTQSLEPDSRLETDQTTDSVFDLSVDKAEPQLAATGPNCDGDGDVAAVTVTPLSLPSLVNVA</sequence>
<evidence type="ECO:0000313" key="2">
    <source>
        <dbReference type="Proteomes" id="UP000008744"/>
    </source>
</evidence>
<dbReference type="Proteomes" id="UP000008744">
    <property type="component" value="Unassembled WGS sequence"/>
</dbReference>
<protein>
    <submittedName>
        <fullName evidence="1">GL12359</fullName>
    </submittedName>
</protein>
<keyword evidence="2" id="KW-1185">Reference proteome</keyword>
<organism evidence="2">
    <name type="scientific">Drosophila persimilis</name>
    <name type="common">Fruit fly</name>
    <dbReference type="NCBI Taxonomy" id="7234"/>
    <lineage>
        <taxon>Eukaryota</taxon>
        <taxon>Metazoa</taxon>
        <taxon>Ecdysozoa</taxon>
        <taxon>Arthropoda</taxon>
        <taxon>Hexapoda</taxon>
        <taxon>Insecta</taxon>
        <taxon>Pterygota</taxon>
        <taxon>Neoptera</taxon>
        <taxon>Endopterygota</taxon>
        <taxon>Diptera</taxon>
        <taxon>Brachycera</taxon>
        <taxon>Muscomorpha</taxon>
        <taxon>Ephydroidea</taxon>
        <taxon>Drosophilidae</taxon>
        <taxon>Drosophila</taxon>
        <taxon>Sophophora</taxon>
    </lineage>
</organism>
<accession>B4GMA9</accession>
<dbReference type="EMBL" id="CH479185">
    <property type="protein sequence ID" value="EDW37983.1"/>
    <property type="molecule type" value="Genomic_DNA"/>
</dbReference>